<comment type="caution">
    <text evidence="5">The sequence shown here is derived from an EMBL/GenBank/DDBJ whole genome shotgun (WGS) entry which is preliminary data.</text>
</comment>
<evidence type="ECO:0000313" key="5">
    <source>
        <dbReference type="EMBL" id="KCZ71920.1"/>
    </source>
</evidence>
<evidence type="ECO:0000259" key="3">
    <source>
        <dbReference type="Pfam" id="PF00156"/>
    </source>
</evidence>
<keyword evidence="5" id="KW-0808">Transferase</keyword>
<dbReference type="AlphaFoldDB" id="A0A062V9B8"/>
<dbReference type="PANTHER" id="PTHR22946:SF9">
    <property type="entry name" value="POLYKETIDE TRANSFERASE AF380"/>
    <property type="match status" value="1"/>
</dbReference>
<dbReference type="Gene3D" id="3.30.1310.20">
    <property type="entry name" value="PRTase-like"/>
    <property type="match status" value="1"/>
</dbReference>
<proteinExistence type="inferred from homology"/>
<keyword evidence="1" id="KW-0378">Hydrolase</keyword>
<dbReference type="OrthoDB" id="56536at2157"/>
<feature type="domain" description="AB hydrolase-1" evidence="4">
    <location>
        <begin position="29"/>
        <end position="135"/>
    </location>
</feature>
<dbReference type="PANTHER" id="PTHR22946">
    <property type="entry name" value="DIENELACTONE HYDROLASE DOMAIN-CONTAINING PROTEIN-RELATED"/>
    <property type="match status" value="1"/>
</dbReference>
<dbReference type="RefSeq" id="WP_081810217.1">
    <property type="nucleotide sequence ID" value="NZ_JMIY01000004.1"/>
</dbReference>
<evidence type="ECO:0000259" key="4">
    <source>
        <dbReference type="Pfam" id="PF00561"/>
    </source>
</evidence>
<dbReference type="EMBL" id="JMIY01000004">
    <property type="protein sequence ID" value="KCZ71920.1"/>
    <property type="molecule type" value="Genomic_DNA"/>
</dbReference>
<dbReference type="InterPro" id="IPR029058">
    <property type="entry name" value="AB_hydrolase_fold"/>
</dbReference>
<comment type="similarity">
    <text evidence="2">Belongs to the AB hydrolase superfamily. FUS2 hydrolase family.</text>
</comment>
<organism evidence="5 6">
    <name type="scientific">Candidatus Methanoperedens nitratireducens</name>
    <dbReference type="NCBI Taxonomy" id="1392998"/>
    <lineage>
        <taxon>Archaea</taxon>
        <taxon>Methanobacteriati</taxon>
        <taxon>Methanobacteriota</taxon>
        <taxon>Stenosarchaea group</taxon>
        <taxon>Methanomicrobia</taxon>
        <taxon>Methanosarcinales</taxon>
        <taxon>ANME-2 cluster</taxon>
        <taxon>Candidatus Methanoperedentaceae</taxon>
        <taxon>Candidatus Methanoperedens</taxon>
    </lineage>
</organism>
<dbReference type="SUPFAM" id="SSF53474">
    <property type="entry name" value="alpha/beta-Hydrolases"/>
    <property type="match status" value="1"/>
</dbReference>
<dbReference type="Proteomes" id="UP000027153">
    <property type="component" value="Unassembled WGS sequence"/>
</dbReference>
<evidence type="ECO:0000313" key="6">
    <source>
        <dbReference type="Proteomes" id="UP000027153"/>
    </source>
</evidence>
<dbReference type="Gene3D" id="3.40.50.2020">
    <property type="match status" value="1"/>
</dbReference>
<name>A0A062V9B8_9EURY</name>
<dbReference type="InterPro" id="IPR000836">
    <property type="entry name" value="PRTase_dom"/>
</dbReference>
<dbReference type="GO" id="GO:0016788">
    <property type="term" value="F:hydrolase activity, acting on ester bonds"/>
    <property type="evidence" value="ECO:0007669"/>
    <property type="project" value="UniProtKB-ARBA"/>
</dbReference>
<dbReference type="CDD" id="cd06223">
    <property type="entry name" value="PRTases_typeI"/>
    <property type="match status" value="1"/>
</dbReference>
<dbReference type="InterPro" id="IPR050261">
    <property type="entry name" value="FrsA_esterase"/>
</dbReference>
<dbReference type="Pfam" id="PF00561">
    <property type="entry name" value="Abhydrolase_1"/>
    <property type="match status" value="1"/>
</dbReference>
<dbReference type="Pfam" id="PF00156">
    <property type="entry name" value="Pribosyltran"/>
    <property type="match status" value="1"/>
</dbReference>
<gene>
    <name evidence="5" type="ORF">ANME2D_01976</name>
</gene>
<evidence type="ECO:0000256" key="2">
    <source>
        <dbReference type="ARBA" id="ARBA00038115"/>
    </source>
</evidence>
<sequence>MKERVTFENNKGFRLVANIIGLKEGIARPVVIFAHGLESGKDSPRNIYIAGGLVEKGICCFLPDFTGHGESEGEISDATVEQFAQDLGASLDCISHIKGIDPAKIGVCGSSMGGIAAIVRAATDSRIRALALRSAPAEGYYQYASQVRIPALIVQGDADPIMGQSLILFEYLAGEKKLAFVKGADHLYSKEEHLKEARQIIAQWFAGKLGSDDPEPGIFKDRRDAGARLVSRLKDYKDRKGVIVLALPRGGVVTGHEIASYLNCPLDIIIVRKIGFPGQPELAIGAISETGTVALNKYIISTYEVQEGYIESEISHQKAEIERRINLYRKGKGIPDLKGKTIILVDDGVATGATIKAAISTLKAESIERLIVALPVAPPDTVEELRQMVDELICLETPYDFMAVGAYYQDFTQVTDEEVVKILEKARQESG</sequence>
<protein>
    <submittedName>
        <fullName evidence="5">Putative phosphoribosyltransferase</fullName>
    </submittedName>
</protein>
<evidence type="ECO:0000256" key="1">
    <source>
        <dbReference type="ARBA" id="ARBA00022801"/>
    </source>
</evidence>
<dbReference type="InterPro" id="IPR029057">
    <property type="entry name" value="PRTase-like"/>
</dbReference>
<dbReference type="Gene3D" id="3.40.50.1820">
    <property type="entry name" value="alpha/beta hydrolase"/>
    <property type="match status" value="1"/>
</dbReference>
<feature type="domain" description="Phosphoribosyltransferase" evidence="3">
    <location>
        <begin position="225"/>
        <end position="401"/>
    </location>
</feature>
<accession>A0A062V9B8</accession>
<reference evidence="5 6" key="1">
    <citation type="journal article" date="2013" name="Nature">
        <title>Anaerobic oxidation of methane coupled to nitrate reduction in a novel archaeal lineage.</title>
        <authorList>
            <person name="Haroon M.F."/>
            <person name="Hu S."/>
            <person name="Shi Y."/>
            <person name="Imelfort M."/>
            <person name="Keller J."/>
            <person name="Hugenholtz P."/>
            <person name="Yuan Z."/>
            <person name="Tyson G.W."/>
        </authorList>
    </citation>
    <scope>NUCLEOTIDE SEQUENCE [LARGE SCALE GENOMIC DNA]</scope>
    <source>
        <strain evidence="5 6">ANME-2d</strain>
    </source>
</reference>
<dbReference type="GO" id="GO:0016757">
    <property type="term" value="F:glycosyltransferase activity"/>
    <property type="evidence" value="ECO:0007669"/>
    <property type="project" value="UniProtKB-KW"/>
</dbReference>
<dbReference type="InterPro" id="IPR000073">
    <property type="entry name" value="AB_hydrolase_1"/>
</dbReference>
<keyword evidence="6" id="KW-1185">Reference proteome</keyword>
<dbReference type="SUPFAM" id="SSF53271">
    <property type="entry name" value="PRTase-like"/>
    <property type="match status" value="1"/>
</dbReference>
<keyword evidence="5" id="KW-0328">Glycosyltransferase</keyword>